<gene>
    <name evidence="1" type="ORF">K488DRAFT_88162</name>
</gene>
<reference evidence="1" key="2">
    <citation type="journal article" date="2022" name="New Phytol.">
        <title>Evolutionary transition to the ectomycorrhizal habit in the genomes of a hyperdiverse lineage of mushroom-forming fungi.</title>
        <authorList>
            <person name="Looney B."/>
            <person name="Miyauchi S."/>
            <person name="Morin E."/>
            <person name="Drula E."/>
            <person name="Courty P.E."/>
            <person name="Kohler A."/>
            <person name="Kuo A."/>
            <person name="LaButti K."/>
            <person name="Pangilinan J."/>
            <person name="Lipzen A."/>
            <person name="Riley R."/>
            <person name="Andreopoulos W."/>
            <person name="He G."/>
            <person name="Johnson J."/>
            <person name="Nolan M."/>
            <person name="Tritt A."/>
            <person name="Barry K.W."/>
            <person name="Grigoriev I.V."/>
            <person name="Nagy L.G."/>
            <person name="Hibbett D."/>
            <person name="Henrissat B."/>
            <person name="Matheny P.B."/>
            <person name="Labbe J."/>
            <person name="Martin F.M."/>
        </authorList>
    </citation>
    <scope>NUCLEOTIDE SEQUENCE</scope>
    <source>
        <strain evidence="1">EC-137</strain>
    </source>
</reference>
<protein>
    <submittedName>
        <fullName evidence="1">Uncharacterized protein</fullName>
    </submittedName>
</protein>
<accession>A0ACB8QEE0</accession>
<reference evidence="1" key="1">
    <citation type="submission" date="2021-02" db="EMBL/GenBank/DDBJ databases">
        <authorList>
            <consortium name="DOE Joint Genome Institute"/>
            <person name="Ahrendt S."/>
            <person name="Looney B.P."/>
            <person name="Miyauchi S."/>
            <person name="Morin E."/>
            <person name="Drula E."/>
            <person name="Courty P.E."/>
            <person name="Chicoki N."/>
            <person name="Fauchery L."/>
            <person name="Kohler A."/>
            <person name="Kuo A."/>
            <person name="Labutti K."/>
            <person name="Pangilinan J."/>
            <person name="Lipzen A."/>
            <person name="Riley R."/>
            <person name="Andreopoulos W."/>
            <person name="He G."/>
            <person name="Johnson J."/>
            <person name="Barry K.W."/>
            <person name="Grigoriev I.V."/>
            <person name="Nagy L."/>
            <person name="Hibbett D."/>
            <person name="Henrissat B."/>
            <person name="Matheny P.B."/>
            <person name="Labbe J."/>
            <person name="Martin F."/>
        </authorList>
    </citation>
    <scope>NUCLEOTIDE SEQUENCE</scope>
    <source>
        <strain evidence="1">EC-137</strain>
    </source>
</reference>
<name>A0ACB8QEE0_9AGAM</name>
<organism evidence="1 2">
    <name type="scientific">Vararia minispora EC-137</name>
    <dbReference type="NCBI Taxonomy" id="1314806"/>
    <lineage>
        <taxon>Eukaryota</taxon>
        <taxon>Fungi</taxon>
        <taxon>Dikarya</taxon>
        <taxon>Basidiomycota</taxon>
        <taxon>Agaricomycotina</taxon>
        <taxon>Agaricomycetes</taxon>
        <taxon>Russulales</taxon>
        <taxon>Lachnocladiaceae</taxon>
        <taxon>Vararia</taxon>
    </lineage>
</organism>
<dbReference type="Proteomes" id="UP000814128">
    <property type="component" value="Unassembled WGS sequence"/>
</dbReference>
<evidence type="ECO:0000313" key="1">
    <source>
        <dbReference type="EMBL" id="KAI0030007.1"/>
    </source>
</evidence>
<comment type="caution">
    <text evidence="1">The sequence shown here is derived from an EMBL/GenBank/DDBJ whole genome shotgun (WGS) entry which is preliminary data.</text>
</comment>
<keyword evidence="2" id="KW-1185">Reference proteome</keyword>
<dbReference type="EMBL" id="MU273644">
    <property type="protein sequence ID" value="KAI0030007.1"/>
    <property type="molecule type" value="Genomic_DNA"/>
</dbReference>
<evidence type="ECO:0000313" key="2">
    <source>
        <dbReference type="Proteomes" id="UP000814128"/>
    </source>
</evidence>
<sequence>MASMITKRTGTRSQASINDYFHPIPSDQSPLKAARRAARTGTRSGPSDDIVALPIFQLVAPILSSPHGVCSQLMSRKRSPSPDSDANATSELSTRDDRQMKRAKLDGGAALVRELQSAPSPSTKRAVFGATKSRHASDLSSSFPSPVRPSSSATTPGRRVCSVPPASPSKVVDLRSLSPSRHGAFTSPGRRLRYQSVPLNSESLLEDEGEERMDLELILVPPPSSDPSDITWTSPPFHRLSCPPDDASDKRVNSSGIYTSHLSTGSPPSPLTPLPATPAPGKPPTKNTSLVLPAARQMVDTNPITPKPVLQDDDDESTPTALPAVPSYFAFPESSPDRTPERLEASGSMFGSAPSSRMPPASAHVGDAHEQPVVKAESGAMFAGSFPGLPLESPALSRTTLPSCIPVPSQPSGRRPELSVSPLSSMSPSEDEDESLPPDARLASLSTVTPMEPTVSSTRARTVRGRTRGKVPRPIAGKPHITRSRSKQTEGSPPSLTILQETRAPADVPLQARKTSVFGLPQESKALAAPASQQKVFTADVPLQARKTLIPSQERSTMISRMKPRGGGATPVTLKVMQLASQPPTAELHHGAKVKEKERASNVDGVQGGGGGQDVQVICATGSRETEIQMAVDSACVSGGESARGMGEVMVDESVAGPSAPSTAQPAKPPKATPSFAAPTTSSLSKAMVKTSASPRKPHSQIAYRQPPLARDRASSPTKPASSGSRPLPPNQPSRFTSLSNLSEALERVRSRPVTSMGFNPDNPRLSNIDHLRPRDDTHIGSSSPSKRRTSDKVPPPVRRVDMLPSSSREELSVRPSASLMMTSRSGASLKQSKLSFAAPMGASRAAGFAHRRVFASQKSSLPVVQGSPVRNDGTDVPTSHADGAEATAPQPVVPMKGKARLIGGDEDRAVGPIAPMNLSSAIANNDACGDLEMSLTSLVGSQSESEPGVWKNASRRASMARQFLNETIAAGVPETPPRRGRTSTSDMSETSPSERARSLRSGGVQPRSEPSGSGKARTLKVLKSCTVFVDVRTDDGVDAGGLFVEMLRNLGARVNGRVGPACTHIVFKNGLLDDPKPKVVGIAWVVECVEKRTLIDESKFSVDLEGVNIAGVNKRRRSMLPKHIADTSSDPSAASDNTLVLPFTPTGSPPTADQSMDSDASFNGPGDLPPLERARLRRLASQNSG</sequence>
<proteinExistence type="predicted"/>